<gene>
    <name evidence="5" type="ORF">GCM10019071_06000</name>
</gene>
<dbReference type="Pfam" id="PF03060">
    <property type="entry name" value="NMO"/>
    <property type="match status" value="1"/>
</dbReference>
<dbReference type="Proteomes" id="UP000628109">
    <property type="component" value="Unassembled WGS sequence"/>
</dbReference>
<keyword evidence="6" id="KW-1185">Reference proteome</keyword>
<keyword evidence="3" id="KW-0560">Oxidoreductase</keyword>
<evidence type="ECO:0000256" key="3">
    <source>
        <dbReference type="ARBA" id="ARBA00023002"/>
    </source>
</evidence>
<dbReference type="SUPFAM" id="SSF51412">
    <property type="entry name" value="Inosine monophosphate dehydrogenase (IMPDH)"/>
    <property type="match status" value="1"/>
</dbReference>
<dbReference type="CDD" id="cd04730">
    <property type="entry name" value="NPD_like"/>
    <property type="match status" value="1"/>
</dbReference>
<comment type="caution">
    <text evidence="5">The sequence shown here is derived from an EMBL/GenBank/DDBJ whole genome shotgun (WGS) entry which is preliminary data.</text>
</comment>
<dbReference type="GO" id="GO:0051213">
    <property type="term" value="F:dioxygenase activity"/>
    <property type="evidence" value="ECO:0007669"/>
    <property type="project" value="UniProtKB-KW"/>
</dbReference>
<dbReference type="InterPro" id="IPR013785">
    <property type="entry name" value="Aldolase_TIM"/>
</dbReference>
<keyword evidence="2" id="KW-0288">FMN</keyword>
<name>A0ABQ1ENI5_SPHSA</name>
<evidence type="ECO:0000256" key="2">
    <source>
        <dbReference type="ARBA" id="ARBA00022643"/>
    </source>
</evidence>
<feature type="region of interest" description="Disordered" evidence="4">
    <location>
        <begin position="1"/>
        <end position="40"/>
    </location>
</feature>
<accession>A0ABQ1ENI5</accession>
<evidence type="ECO:0000313" key="5">
    <source>
        <dbReference type="EMBL" id="GFZ79932.1"/>
    </source>
</evidence>
<dbReference type="PANTHER" id="PTHR32332">
    <property type="entry name" value="2-NITROPROPANE DIOXYGENASE"/>
    <property type="match status" value="1"/>
</dbReference>
<dbReference type="EMBL" id="BMDU01000001">
    <property type="protein sequence ID" value="GFZ79932.1"/>
    <property type="molecule type" value="Genomic_DNA"/>
</dbReference>
<sequence length="381" mass="39587">MTFPSLPFRGGAGDGGLPHKIARGENPHPNPSPEGEGLYDSKGLNMTNAKLASLMARGTDFLGCEVAILCGAMSWVSERNLVAAISNAGGFGVIACGAMTPELLDREIAATKALTGKPFGVNLITMHPQLFELIEVCAKHEVGHVVLAGGLPPKGSIEAIKEKGAKLICFAPALALAKKLARSGVDALVIEGMEAGGHIGPVSTSVLAQEILPEMASQLPVFVAGGIGRGELIAGYLEMGAAGVQLGTRFACAVESIAHPNFKKAFFRASARDAIASVQIDPRLPVIPVRALKNAGTEAFTAKQREVANLLDSGAVDMGEAQLQIEHYWAGALRRAVIDGDVEGGSLMAGQSVGMVSKEEPVADIIAQLMDEAAAALERRI</sequence>
<organism evidence="5 6">
    <name type="scientific">Sphingobium fuliginis (strain ATCC 27551)</name>
    <dbReference type="NCBI Taxonomy" id="336203"/>
    <lineage>
        <taxon>Bacteria</taxon>
        <taxon>Pseudomonadati</taxon>
        <taxon>Pseudomonadota</taxon>
        <taxon>Alphaproteobacteria</taxon>
        <taxon>Sphingomonadales</taxon>
        <taxon>Sphingomonadaceae</taxon>
        <taxon>Sphingobium</taxon>
    </lineage>
</organism>
<dbReference type="Gene3D" id="3.20.20.70">
    <property type="entry name" value="Aldolase class I"/>
    <property type="match status" value="1"/>
</dbReference>
<evidence type="ECO:0000313" key="6">
    <source>
        <dbReference type="Proteomes" id="UP000628109"/>
    </source>
</evidence>
<proteinExistence type="predicted"/>
<reference evidence="6" key="1">
    <citation type="journal article" date="2019" name="Int. J. Syst. Evol. Microbiol.">
        <title>The Global Catalogue of Microorganisms (GCM) 10K type strain sequencing project: providing services to taxonomists for standard genome sequencing and annotation.</title>
        <authorList>
            <consortium name="The Broad Institute Genomics Platform"/>
            <consortium name="The Broad Institute Genome Sequencing Center for Infectious Disease"/>
            <person name="Wu L."/>
            <person name="Ma J."/>
        </authorList>
    </citation>
    <scope>NUCLEOTIDE SEQUENCE [LARGE SCALE GENOMIC DNA]</scope>
    <source>
        <strain evidence="6">CCM 7327</strain>
    </source>
</reference>
<keyword evidence="5" id="KW-0223">Dioxygenase</keyword>
<evidence type="ECO:0000256" key="1">
    <source>
        <dbReference type="ARBA" id="ARBA00022630"/>
    </source>
</evidence>
<evidence type="ECO:0000256" key="4">
    <source>
        <dbReference type="SAM" id="MobiDB-lite"/>
    </source>
</evidence>
<dbReference type="InterPro" id="IPR004136">
    <property type="entry name" value="NMO"/>
</dbReference>
<keyword evidence="1" id="KW-0285">Flavoprotein</keyword>
<protein>
    <submittedName>
        <fullName evidence="5">2-nitropropane dioxygenase</fullName>
    </submittedName>
</protein>